<dbReference type="HOGENOM" id="CLU_096328_0_0_2"/>
<evidence type="ECO:0000313" key="2">
    <source>
        <dbReference type="Proteomes" id="UP000003489"/>
    </source>
</evidence>
<dbReference type="AlphaFoldDB" id="B9AGU8"/>
<evidence type="ECO:0000313" key="1">
    <source>
        <dbReference type="EMBL" id="EEE42688.1"/>
    </source>
</evidence>
<proteinExistence type="predicted"/>
<dbReference type="PATRIC" id="fig|483214.13.peg.1543"/>
<dbReference type="EMBL" id="ABYW01000018">
    <property type="protein sequence ID" value="EEE42688.1"/>
    <property type="molecule type" value="Genomic_DNA"/>
</dbReference>
<name>B9AGU8_METSM</name>
<dbReference type="Proteomes" id="UP000003489">
    <property type="component" value="Unassembled WGS sequence"/>
</dbReference>
<reference evidence="1 2" key="1">
    <citation type="submission" date="2008-10" db="EMBL/GenBank/DDBJ databases">
        <authorList>
            <person name="Fulton L."/>
            <person name="Clifton S."/>
            <person name="Fulton B."/>
            <person name="Xu J."/>
            <person name="Minx P."/>
            <person name="Pepin K.H."/>
            <person name="Johnson M."/>
            <person name="Bhonagiri V."/>
            <person name="Nash W.E."/>
            <person name="Mardis E.R."/>
            <person name="Wilson R.K."/>
        </authorList>
    </citation>
    <scope>NUCLEOTIDE SEQUENCE [LARGE SCALE GENOMIC DNA]</scope>
    <source>
        <strain evidence="1 2">DSM 2375</strain>
    </source>
</reference>
<reference evidence="1 2" key="2">
    <citation type="submission" date="2008-11" db="EMBL/GenBank/DDBJ databases">
        <title>Draft genome sequence of Methanobrevibacter smithii (DSM 2375).</title>
        <authorList>
            <person name="Sudarsanam P."/>
            <person name="Ley R."/>
            <person name="Guruge J."/>
            <person name="Turnbaugh P.J."/>
            <person name="Mahowald M."/>
            <person name="Liep D."/>
            <person name="Gordon J."/>
        </authorList>
    </citation>
    <scope>NUCLEOTIDE SEQUENCE [LARGE SCALE GENOMIC DNA]</scope>
    <source>
        <strain evidence="1 2">DSM 2375</strain>
    </source>
</reference>
<sequence length="252" mass="30422">MNGKFYKNIRKYIILAKGYILININTTSINFKKEIRTLFIPPKIWPLRLSLSIIGMITINSQEIRYFYRNIVKSGNVYRIKYNNKDYGEFKKLSDALYERDALFYCNFDYDLLVESDLENKYENMKLPPFPEKRPKGRIKGSKINKEEREGKIHFDHKKREFFVQKGETIFGYYKSMTEAYYYKKKLMDNNWDMNALKTMISLRIDIDKKLDLNKEYSVKLNYCPKCRRKLKNKEKECPYCGIDIKDYLYNN</sequence>
<gene>
    <name evidence="1" type="ORF">METSMIALI_01606</name>
</gene>
<evidence type="ECO:0008006" key="3">
    <source>
        <dbReference type="Google" id="ProtNLM"/>
    </source>
</evidence>
<protein>
    <recommendedName>
        <fullName evidence="3">Zinc-ribbon domain-containing protein</fullName>
    </recommendedName>
</protein>
<organism evidence="1 2">
    <name type="scientific">Methanobrevibacter smithii DSM 2375</name>
    <dbReference type="NCBI Taxonomy" id="483214"/>
    <lineage>
        <taxon>Archaea</taxon>
        <taxon>Methanobacteriati</taxon>
        <taxon>Methanobacteriota</taxon>
        <taxon>Methanomada group</taxon>
        <taxon>Methanobacteria</taxon>
        <taxon>Methanobacteriales</taxon>
        <taxon>Methanobacteriaceae</taxon>
        <taxon>Methanobrevibacter</taxon>
    </lineage>
</organism>
<comment type="caution">
    <text evidence="1">The sequence shown here is derived from an EMBL/GenBank/DDBJ whole genome shotgun (WGS) entry which is preliminary data.</text>
</comment>
<accession>B9AGU8</accession>